<sequence length="203" mass="22566">MVGSNSTIERLDDAARDLLFAEARTVNNFAPTPVSDAELAQIWEMARWAPTAANSQPLRVQYVRTDDARRRLIEHLDEGNREKTTSAPVTVILAVDSGFHEHLPHLLPIRPQIREVFAANDALRERTGNFNAALQAGYFILAIRAAGLAAGPMTGFDPKGMDTEFFSGTTWRSILVVNIGHPGENPWFERLPRLDPAETVHWA</sequence>
<evidence type="ECO:0000259" key="5">
    <source>
        <dbReference type="Pfam" id="PF00881"/>
    </source>
</evidence>
<dbReference type="CDD" id="cd02148">
    <property type="entry name" value="RutE-like"/>
    <property type="match status" value="1"/>
</dbReference>
<accession>Q0SJC0</accession>
<dbReference type="NCBIfam" id="NF003768">
    <property type="entry name" value="PRK05365.1"/>
    <property type="match status" value="1"/>
</dbReference>
<evidence type="ECO:0000256" key="4">
    <source>
        <dbReference type="ARBA" id="ARBA00023002"/>
    </source>
</evidence>
<reference evidence="7" key="1">
    <citation type="journal article" date="2006" name="Proc. Natl. Acad. Sci. U.S.A.">
        <title>The complete genome of Rhodococcus sp. RHA1 provides insights into a catabolic powerhouse.</title>
        <authorList>
            <person name="McLeod M.P."/>
            <person name="Warren R.L."/>
            <person name="Hsiao W.W.L."/>
            <person name="Araki N."/>
            <person name="Myhre M."/>
            <person name="Fernandes C."/>
            <person name="Miyazawa D."/>
            <person name="Wong W."/>
            <person name="Lillquist A.L."/>
            <person name="Wang D."/>
            <person name="Dosanjh M."/>
            <person name="Hara H."/>
            <person name="Petrescu A."/>
            <person name="Morin R.D."/>
            <person name="Yang G."/>
            <person name="Stott J.M."/>
            <person name="Schein J.E."/>
            <person name="Shin H."/>
            <person name="Smailus D."/>
            <person name="Siddiqui A.S."/>
            <person name="Marra M.A."/>
            <person name="Jones S.J.M."/>
            <person name="Holt R."/>
            <person name="Brinkman F.S.L."/>
            <person name="Miyauchi K."/>
            <person name="Fukuda M."/>
            <person name="Davies J.E."/>
            <person name="Mohn W.W."/>
            <person name="Eltis L.D."/>
        </authorList>
    </citation>
    <scope>NUCLEOTIDE SEQUENCE [LARGE SCALE GENOMIC DNA]</scope>
    <source>
        <strain evidence="7">RHA1</strain>
    </source>
</reference>
<dbReference type="EMBL" id="CP000431">
    <property type="protein sequence ID" value="ABG92366.1"/>
    <property type="molecule type" value="Genomic_DNA"/>
</dbReference>
<keyword evidence="3" id="KW-0521">NADP</keyword>
<gene>
    <name evidence="6" type="ordered locus">RHA1_ro00530</name>
</gene>
<dbReference type="Proteomes" id="UP000008710">
    <property type="component" value="Chromosome"/>
</dbReference>
<proteinExistence type="predicted"/>
<evidence type="ECO:0000313" key="7">
    <source>
        <dbReference type="Proteomes" id="UP000008710"/>
    </source>
</evidence>
<keyword evidence="4" id="KW-0560">Oxidoreductase</keyword>
<evidence type="ECO:0000256" key="1">
    <source>
        <dbReference type="ARBA" id="ARBA00022630"/>
    </source>
</evidence>
<dbReference type="PANTHER" id="PTHR43543">
    <property type="entry name" value="MALONIC SEMIALDEHYDE REDUCTASE RUTE-RELATED"/>
    <property type="match status" value="1"/>
</dbReference>
<evidence type="ECO:0000256" key="3">
    <source>
        <dbReference type="ARBA" id="ARBA00022857"/>
    </source>
</evidence>
<organism evidence="6 7">
    <name type="scientific">Rhodococcus jostii (strain RHA1)</name>
    <dbReference type="NCBI Taxonomy" id="101510"/>
    <lineage>
        <taxon>Bacteria</taxon>
        <taxon>Bacillati</taxon>
        <taxon>Actinomycetota</taxon>
        <taxon>Actinomycetes</taxon>
        <taxon>Mycobacteriales</taxon>
        <taxon>Nocardiaceae</taxon>
        <taxon>Rhodococcus</taxon>
    </lineage>
</organism>
<dbReference type="InterPro" id="IPR050461">
    <property type="entry name" value="Nitroreductase_HadB/RutE"/>
</dbReference>
<dbReference type="HOGENOM" id="CLU_084441_0_0_11"/>
<dbReference type="Pfam" id="PF00881">
    <property type="entry name" value="Nitroreductase"/>
    <property type="match status" value="1"/>
</dbReference>
<dbReference type="SUPFAM" id="SSF55469">
    <property type="entry name" value="FMN-dependent nitroreductase-like"/>
    <property type="match status" value="1"/>
</dbReference>
<name>Q0SJC0_RHOJR</name>
<dbReference type="PATRIC" id="fig|101510.16.peg.561"/>
<dbReference type="AlphaFoldDB" id="Q0SJC0"/>
<feature type="domain" description="Nitroreductase" evidence="5">
    <location>
        <begin position="23"/>
        <end position="181"/>
    </location>
</feature>
<dbReference type="eggNOG" id="COG0778">
    <property type="taxonomic scope" value="Bacteria"/>
</dbReference>
<keyword evidence="2" id="KW-0288">FMN</keyword>
<dbReference type="InterPro" id="IPR029479">
    <property type="entry name" value="Nitroreductase"/>
</dbReference>
<dbReference type="RefSeq" id="WP_011593790.1">
    <property type="nucleotide sequence ID" value="NC_008268.1"/>
</dbReference>
<keyword evidence="1" id="KW-0285">Flavoprotein</keyword>
<dbReference type="PANTHER" id="PTHR43543:SF1">
    <property type="entry name" value="MALONIC SEMIALDEHYDE REDUCTASE RUTE-RELATED"/>
    <property type="match status" value="1"/>
</dbReference>
<dbReference type="InterPro" id="IPR000415">
    <property type="entry name" value="Nitroreductase-like"/>
</dbReference>
<evidence type="ECO:0000256" key="2">
    <source>
        <dbReference type="ARBA" id="ARBA00022643"/>
    </source>
</evidence>
<evidence type="ECO:0000313" key="6">
    <source>
        <dbReference type="EMBL" id="ABG92366.1"/>
    </source>
</evidence>
<dbReference type="OrthoDB" id="9784375at2"/>
<dbReference type="KEGG" id="rha:RHA1_ro00530"/>
<dbReference type="Gene3D" id="3.40.109.10">
    <property type="entry name" value="NADH Oxidase"/>
    <property type="match status" value="1"/>
</dbReference>
<dbReference type="InterPro" id="IPR023936">
    <property type="entry name" value="RutE-like"/>
</dbReference>
<protein>
    <submittedName>
        <fullName evidence="6">Probable NADH dehydrogenase/NAD(P)H nitroreductase</fullName>
    </submittedName>
</protein>
<dbReference type="GO" id="GO:0016491">
    <property type="term" value="F:oxidoreductase activity"/>
    <property type="evidence" value="ECO:0007669"/>
    <property type="project" value="UniProtKB-KW"/>
</dbReference>